<dbReference type="EMBL" id="CAJNDS010000824">
    <property type="protein sequence ID" value="CAE7236128.1"/>
    <property type="molecule type" value="Genomic_DNA"/>
</dbReference>
<proteinExistence type="predicted"/>
<protein>
    <submittedName>
        <fullName evidence="1">Uncharacterized protein</fullName>
    </submittedName>
</protein>
<sequence length="176" mass="19594">MKMRKMGLHARVAALQQVQETPPEATEATYICIWNSWHLFICVCTACAHRVLATFREHVTDCEAFTETFLPAGGRKPTLQMWHRQTMPSSCWDGPVCIGKKAQILGASAGSRHGSGRITQNFGLLSLQRLRIWTGRCKDRHVMSRAAILARAGPAPVDLGLRNTVCFSFRAVVTAW</sequence>
<reference evidence="1" key="1">
    <citation type="submission" date="2021-02" db="EMBL/GenBank/DDBJ databases">
        <authorList>
            <person name="Dougan E. K."/>
            <person name="Rhodes N."/>
            <person name="Thang M."/>
            <person name="Chan C."/>
        </authorList>
    </citation>
    <scope>NUCLEOTIDE SEQUENCE</scope>
</reference>
<comment type="caution">
    <text evidence="1">The sequence shown here is derived from an EMBL/GenBank/DDBJ whole genome shotgun (WGS) entry which is preliminary data.</text>
</comment>
<keyword evidence="2" id="KW-1185">Reference proteome</keyword>
<dbReference type="AlphaFoldDB" id="A0A812KWZ4"/>
<dbReference type="OrthoDB" id="10419386at2759"/>
<evidence type="ECO:0000313" key="1">
    <source>
        <dbReference type="EMBL" id="CAE7236128.1"/>
    </source>
</evidence>
<accession>A0A812KWZ4</accession>
<dbReference type="Proteomes" id="UP000604046">
    <property type="component" value="Unassembled WGS sequence"/>
</dbReference>
<evidence type="ECO:0000313" key="2">
    <source>
        <dbReference type="Proteomes" id="UP000604046"/>
    </source>
</evidence>
<organism evidence="1 2">
    <name type="scientific">Symbiodinium natans</name>
    <dbReference type="NCBI Taxonomy" id="878477"/>
    <lineage>
        <taxon>Eukaryota</taxon>
        <taxon>Sar</taxon>
        <taxon>Alveolata</taxon>
        <taxon>Dinophyceae</taxon>
        <taxon>Suessiales</taxon>
        <taxon>Symbiodiniaceae</taxon>
        <taxon>Symbiodinium</taxon>
    </lineage>
</organism>
<gene>
    <name evidence="1" type="ORF">SNAT2548_LOCUS10144</name>
</gene>
<name>A0A812KWZ4_9DINO</name>